<feature type="region of interest" description="Disordered" evidence="2">
    <location>
        <begin position="1"/>
        <end position="44"/>
    </location>
</feature>
<evidence type="ECO:0000313" key="4">
    <source>
        <dbReference type="EMBL" id="EJK55040.1"/>
    </source>
</evidence>
<feature type="region of interest" description="Disordered" evidence="2">
    <location>
        <begin position="275"/>
        <end position="304"/>
    </location>
</feature>
<feature type="compositionally biased region" description="Basic and acidic residues" evidence="2">
    <location>
        <begin position="28"/>
        <end position="37"/>
    </location>
</feature>
<evidence type="ECO:0008006" key="6">
    <source>
        <dbReference type="Google" id="ProtNLM"/>
    </source>
</evidence>
<dbReference type="AlphaFoldDB" id="K0RPJ1"/>
<keyword evidence="3" id="KW-0812">Transmembrane</keyword>
<gene>
    <name evidence="4" type="ORF">THAOC_25272</name>
</gene>
<protein>
    <recommendedName>
        <fullName evidence="6">Transmembrane protein</fullName>
    </recommendedName>
</protein>
<sequence length="391" mass="43372">MMRGNRGKADDSLLYPLLESEHEDDDDHSYSESEHTAYSKASTARSSEASVAVQQTKFQRIKTAAVYVGLAGGVGLSALACVASPVVMVFVMAGVCVANAPYAAFKEHRIVKLPALRSLNNKLRDDANRLEDEVDKLSEVIDRLEPEAERAKVVEEELREIASEQQVNVDKLVDLLCATRTMTASDARQLFGPYEVPLTLDESIGVFNKVETKMLVLKIRMTLQEYGVEVSCVRVKTFDINAYNPYPKFLKFMTLVMRNPRVTTMLGTVKKLLHTDEEDEERKSATTVDASEDAEDDASDDSDDDDIYDMVRALLLDQYHRLPGNIALIPWQFHIDTSNNDELAGSLARSTSASIDRRMSSHGGSGRISLALTNKQGSARMRRQSLASQGL</sequence>
<proteinExistence type="predicted"/>
<feature type="compositionally biased region" description="Acidic residues" evidence="2">
    <location>
        <begin position="290"/>
        <end position="304"/>
    </location>
</feature>
<evidence type="ECO:0000256" key="2">
    <source>
        <dbReference type="SAM" id="MobiDB-lite"/>
    </source>
</evidence>
<dbReference type="Proteomes" id="UP000266841">
    <property type="component" value="Unassembled WGS sequence"/>
</dbReference>
<accession>K0RPJ1</accession>
<keyword evidence="1" id="KW-0175">Coiled coil</keyword>
<dbReference type="OrthoDB" id="52503at2759"/>
<evidence type="ECO:0000313" key="5">
    <source>
        <dbReference type="Proteomes" id="UP000266841"/>
    </source>
</evidence>
<organism evidence="4 5">
    <name type="scientific">Thalassiosira oceanica</name>
    <name type="common">Marine diatom</name>
    <dbReference type="NCBI Taxonomy" id="159749"/>
    <lineage>
        <taxon>Eukaryota</taxon>
        <taxon>Sar</taxon>
        <taxon>Stramenopiles</taxon>
        <taxon>Ochrophyta</taxon>
        <taxon>Bacillariophyta</taxon>
        <taxon>Coscinodiscophyceae</taxon>
        <taxon>Thalassiosirophycidae</taxon>
        <taxon>Thalassiosirales</taxon>
        <taxon>Thalassiosiraceae</taxon>
        <taxon>Thalassiosira</taxon>
    </lineage>
</organism>
<feature type="transmembrane region" description="Helical" evidence="3">
    <location>
        <begin position="64"/>
        <end position="80"/>
    </location>
</feature>
<reference evidence="4 5" key="1">
    <citation type="journal article" date="2012" name="Genome Biol.">
        <title>Genome and low-iron response of an oceanic diatom adapted to chronic iron limitation.</title>
        <authorList>
            <person name="Lommer M."/>
            <person name="Specht M."/>
            <person name="Roy A.S."/>
            <person name="Kraemer L."/>
            <person name="Andreson R."/>
            <person name="Gutowska M.A."/>
            <person name="Wolf J."/>
            <person name="Bergner S.V."/>
            <person name="Schilhabel M.B."/>
            <person name="Klostermeier U.C."/>
            <person name="Beiko R.G."/>
            <person name="Rosenstiel P."/>
            <person name="Hippler M."/>
            <person name="Laroche J."/>
        </authorList>
    </citation>
    <scope>NUCLEOTIDE SEQUENCE [LARGE SCALE GENOMIC DNA]</scope>
    <source>
        <strain evidence="4 5">CCMP1005</strain>
    </source>
</reference>
<dbReference type="EMBL" id="AGNL01034836">
    <property type="protein sequence ID" value="EJK55040.1"/>
    <property type="molecule type" value="Genomic_DNA"/>
</dbReference>
<comment type="caution">
    <text evidence="4">The sequence shown here is derived from an EMBL/GenBank/DDBJ whole genome shotgun (WGS) entry which is preliminary data.</text>
</comment>
<keyword evidence="3" id="KW-0472">Membrane</keyword>
<keyword evidence="3" id="KW-1133">Transmembrane helix</keyword>
<evidence type="ECO:0000256" key="3">
    <source>
        <dbReference type="SAM" id="Phobius"/>
    </source>
</evidence>
<keyword evidence="5" id="KW-1185">Reference proteome</keyword>
<evidence type="ECO:0000256" key="1">
    <source>
        <dbReference type="SAM" id="Coils"/>
    </source>
</evidence>
<name>K0RPJ1_THAOC</name>
<feature type="coiled-coil region" evidence="1">
    <location>
        <begin position="113"/>
        <end position="147"/>
    </location>
</feature>